<protein>
    <submittedName>
        <fullName evidence="3">Exonuclease SbcC</fullName>
    </submittedName>
</protein>
<evidence type="ECO:0000313" key="4">
    <source>
        <dbReference type="Proteomes" id="UP000199409"/>
    </source>
</evidence>
<dbReference type="GO" id="GO:0004527">
    <property type="term" value="F:exonuclease activity"/>
    <property type="evidence" value="ECO:0007669"/>
    <property type="project" value="UniProtKB-KW"/>
</dbReference>
<dbReference type="PANTHER" id="PTHR32114:SF2">
    <property type="entry name" value="ABC TRANSPORTER ABCH.3"/>
    <property type="match status" value="1"/>
</dbReference>
<feature type="coiled-coil region" evidence="1">
    <location>
        <begin position="189"/>
        <end position="246"/>
    </location>
</feature>
<keyword evidence="1" id="KW-0175">Coiled coil</keyword>
<dbReference type="Proteomes" id="UP000199409">
    <property type="component" value="Unassembled WGS sequence"/>
</dbReference>
<proteinExistence type="predicted"/>
<dbReference type="SUPFAM" id="SSF52540">
    <property type="entry name" value="P-loop containing nucleoside triphosphate hydrolases"/>
    <property type="match status" value="2"/>
</dbReference>
<dbReference type="SUPFAM" id="SSF57997">
    <property type="entry name" value="Tropomyosin"/>
    <property type="match status" value="1"/>
</dbReference>
<keyword evidence="3" id="KW-0378">Hydrolase</keyword>
<reference evidence="3 4" key="1">
    <citation type="submission" date="2016-10" db="EMBL/GenBank/DDBJ databases">
        <authorList>
            <person name="de Groot N.N."/>
        </authorList>
    </citation>
    <scope>NUCLEOTIDE SEQUENCE [LARGE SCALE GENOMIC DNA]</scope>
    <source>
        <strain evidence="3 4">DSM 7343</strain>
    </source>
</reference>
<name>A0A1H4BGM9_9BACT</name>
<dbReference type="RefSeq" id="WP_092348205.1">
    <property type="nucleotide sequence ID" value="NZ_FNQN01000006.1"/>
</dbReference>
<dbReference type="AlphaFoldDB" id="A0A1H4BGM9"/>
<feature type="coiled-coil region" evidence="1">
    <location>
        <begin position="274"/>
        <end position="301"/>
    </location>
</feature>
<dbReference type="PANTHER" id="PTHR32114">
    <property type="entry name" value="ABC TRANSPORTER ABCH.3"/>
    <property type="match status" value="1"/>
</dbReference>
<keyword evidence="4" id="KW-1185">Reference proteome</keyword>
<evidence type="ECO:0000256" key="1">
    <source>
        <dbReference type="SAM" id="Coils"/>
    </source>
</evidence>
<dbReference type="Pfam" id="PF13558">
    <property type="entry name" value="SbcC_Walker_B"/>
    <property type="match status" value="1"/>
</dbReference>
<feature type="coiled-coil region" evidence="1">
    <location>
        <begin position="535"/>
        <end position="565"/>
    </location>
</feature>
<dbReference type="GO" id="GO:0006302">
    <property type="term" value="P:double-strand break repair"/>
    <property type="evidence" value="ECO:0007669"/>
    <property type="project" value="InterPro"/>
</dbReference>
<feature type="coiled-coil region" evidence="1">
    <location>
        <begin position="602"/>
        <end position="692"/>
    </location>
</feature>
<evidence type="ECO:0000259" key="2">
    <source>
        <dbReference type="Pfam" id="PF13476"/>
    </source>
</evidence>
<feature type="domain" description="Rad50/SbcC-type AAA" evidence="2">
    <location>
        <begin position="6"/>
        <end position="224"/>
    </location>
</feature>
<feature type="coiled-coil region" evidence="1">
    <location>
        <begin position="369"/>
        <end position="427"/>
    </location>
</feature>
<accession>A0A1H4BGM9</accession>
<dbReference type="Pfam" id="PF13476">
    <property type="entry name" value="AAA_23"/>
    <property type="match status" value="1"/>
</dbReference>
<dbReference type="EMBL" id="FNQN01000006">
    <property type="protein sequence ID" value="SEA47246.1"/>
    <property type="molecule type" value="Genomic_DNA"/>
</dbReference>
<sequence length="1019" mass="114508">MRPLNLTLVAFGPYAGEQVFDFTELGDHNLFLITGNTGSGKTTMFDAMSVALFGESSAGQNGRQARDLRSDFAQAGTLTEVTFDFSLGRGKIYRAYYAPEQERPKKKGDGLIKINAAASLHAISLQAPPELLAEGVRSTKEKIESLLGLDAHQFRQVVMLAQGQFRGLLEADSQSREKIFETLFGTQYYAQIERILKEQAADIQRLHRESQGKLQTILEGTESATLQELKDAVLWQQGQLDQLQQAEKAAEEVTLVRQQAFDAGKSNNEKINQLATTRLVLQKLQDQADSYKTKKDHLQRAEMAAHILPYYQGRNTRQVEVSQAEERLKKNRSDAAGAKVKLELAVAAMKQIQDKRPAIEEKNRQRLTLEGMQVKLEQYSQSCRDLKAAEQHRTTSRHNYLEAKSDLDSLRQTMRDFRQKLVEQRHNDQDLDAIEAAGKAVRSLIDTHKDIDRIRQEIEDHRSHVNLASQTVANRKNEINKVKQEQRQKLTVWLSDQAVRIASTLEVGQPCPVCGSLEHPNPNRHSEHSITDEQLSDLDEKLARIEDLLEQEQQTLNRLQDEQSNRMTRKETLKQTLGDENNIPLEQLVQQREALKLSYQKVSAGKNIIKNLEEQVDTLEQREVQTDKTLEQLQSAAQLAEAEVTRLSTIVTALERDIAEPYRQPGVLLQQLNHLTQQIEAFDHELQQHDEIHQTASRLYTTTKEKVNGAEQDVNRCETALSDASSDYFSRLNTSTFIDEADFLAAILQEEARSELKSSIESYNAALALATANYKQAEMAATGIYPVDLEILQQSLEAASTEYNRCIEEKVTLQTTLEARTKELARAQQEQKAIDRLDIEYHTLGRIADVANGNNNRRTSFHRFILQTLLDEVLEVASRRLLKMTDQKFYLSRDEGLRDARKQAGLDLILTDTFTGTQRSVKSLSGGEGFLAALSLALGLSEVVQAHAGGIRLDTIFIDEGFGSLDPAALDQVIDVLNSLSGEGRLVGIISHVPELKQQIGAQLQVQQGLNGSTASFRV</sequence>
<dbReference type="Gene3D" id="3.40.50.300">
    <property type="entry name" value="P-loop containing nucleotide triphosphate hydrolases"/>
    <property type="match status" value="2"/>
</dbReference>
<keyword evidence="3" id="KW-0269">Exonuclease</keyword>
<dbReference type="InterPro" id="IPR027417">
    <property type="entry name" value="P-loop_NTPase"/>
</dbReference>
<keyword evidence="3" id="KW-0540">Nuclease</keyword>
<dbReference type="GO" id="GO:0016887">
    <property type="term" value="F:ATP hydrolysis activity"/>
    <property type="evidence" value="ECO:0007669"/>
    <property type="project" value="InterPro"/>
</dbReference>
<feature type="coiled-coil region" evidence="1">
    <location>
        <begin position="760"/>
        <end position="830"/>
    </location>
</feature>
<gene>
    <name evidence="3" type="ORF">SAMN05660420_02198</name>
</gene>
<dbReference type="InterPro" id="IPR038729">
    <property type="entry name" value="Rad50/SbcC_AAA"/>
</dbReference>
<dbReference type="STRING" id="37625.SAMN05660420_02198"/>
<evidence type="ECO:0000313" key="3">
    <source>
        <dbReference type="EMBL" id="SEA47246.1"/>
    </source>
</evidence>
<organism evidence="3 4">
    <name type="scientific">Desulfuromusa kysingii</name>
    <dbReference type="NCBI Taxonomy" id="37625"/>
    <lineage>
        <taxon>Bacteria</taxon>
        <taxon>Pseudomonadati</taxon>
        <taxon>Thermodesulfobacteriota</taxon>
        <taxon>Desulfuromonadia</taxon>
        <taxon>Desulfuromonadales</taxon>
        <taxon>Geopsychrobacteraceae</taxon>
        <taxon>Desulfuromusa</taxon>
    </lineage>
</organism>
<dbReference type="OrthoDB" id="9795626at2"/>